<keyword evidence="1" id="KW-1133">Transmembrane helix</keyword>
<dbReference type="Gene3D" id="1.20.1250.20">
    <property type="entry name" value="MFS general substrate transporter like domains"/>
    <property type="match status" value="2"/>
</dbReference>
<dbReference type="PANTHER" id="PTHR11328:SF24">
    <property type="entry name" value="MAJOR FACILITATOR SUPERFAMILY (MFS) PROFILE DOMAIN-CONTAINING PROTEIN"/>
    <property type="match status" value="1"/>
</dbReference>
<dbReference type="RefSeq" id="WP_186865979.1">
    <property type="nucleotide sequence ID" value="NZ_JACOPH010000001.1"/>
</dbReference>
<name>A0A923RSN8_9FIRM</name>
<keyword evidence="3" id="KW-1185">Reference proteome</keyword>
<feature type="transmembrane region" description="Helical" evidence="1">
    <location>
        <begin position="256"/>
        <end position="277"/>
    </location>
</feature>
<gene>
    <name evidence="2" type="ORF">H8S17_01845</name>
</gene>
<keyword evidence="1" id="KW-0472">Membrane</keyword>
<feature type="transmembrane region" description="Helical" evidence="1">
    <location>
        <begin position="283"/>
        <end position="302"/>
    </location>
</feature>
<feature type="transmembrane region" description="Helical" evidence="1">
    <location>
        <begin position="314"/>
        <end position="336"/>
    </location>
</feature>
<protein>
    <submittedName>
        <fullName evidence="2">MFS transporter</fullName>
    </submittedName>
</protein>
<dbReference type="AlphaFoldDB" id="A0A923RSN8"/>
<evidence type="ECO:0000313" key="3">
    <source>
        <dbReference type="Proteomes" id="UP000606720"/>
    </source>
</evidence>
<dbReference type="InterPro" id="IPR039672">
    <property type="entry name" value="MFS_2"/>
</dbReference>
<comment type="caution">
    <text evidence="2">The sequence shown here is derived from an EMBL/GenBank/DDBJ whole genome shotgun (WGS) entry which is preliminary data.</text>
</comment>
<feature type="transmembrane region" description="Helical" evidence="1">
    <location>
        <begin position="342"/>
        <end position="361"/>
    </location>
</feature>
<feature type="transmembrane region" description="Helical" evidence="1">
    <location>
        <begin position="54"/>
        <end position="76"/>
    </location>
</feature>
<accession>A0A923RSN8</accession>
<dbReference type="GO" id="GO:0015293">
    <property type="term" value="F:symporter activity"/>
    <property type="evidence" value="ECO:0007669"/>
    <property type="project" value="InterPro"/>
</dbReference>
<feature type="transmembrane region" description="Helical" evidence="1">
    <location>
        <begin position="161"/>
        <end position="188"/>
    </location>
</feature>
<feature type="transmembrane region" description="Helical" evidence="1">
    <location>
        <begin position="391"/>
        <end position="410"/>
    </location>
</feature>
<keyword evidence="1" id="KW-0812">Transmembrane</keyword>
<dbReference type="GO" id="GO:0005886">
    <property type="term" value="C:plasma membrane"/>
    <property type="evidence" value="ECO:0007669"/>
    <property type="project" value="TreeGrafter"/>
</dbReference>
<proteinExistence type="predicted"/>
<evidence type="ECO:0000256" key="1">
    <source>
        <dbReference type="SAM" id="Phobius"/>
    </source>
</evidence>
<dbReference type="InterPro" id="IPR036259">
    <property type="entry name" value="MFS_trans_sf"/>
</dbReference>
<feature type="transmembrane region" description="Helical" evidence="1">
    <location>
        <begin position="200"/>
        <end position="220"/>
    </location>
</feature>
<dbReference type="Proteomes" id="UP000606720">
    <property type="component" value="Unassembled WGS sequence"/>
</dbReference>
<feature type="transmembrane region" description="Helical" evidence="1">
    <location>
        <begin position="416"/>
        <end position="438"/>
    </location>
</feature>
<reference evidence="2" key="1">
    <citation type="submission" date="2020-08" db="EMBL/GenBank/DDBJ databases">
        <title>Genome public.</title>
        <authorList>
            <person name="Liu C."/>
            <person name="Sun Q."/>
        </authorList>
    </citation>
    <scope>NUCLEOTIDE SEQUENCE</scope>
    <source>
        <strain evidence="2">BX1005</strain>
    </source>
</reference>
<sequence length="451" mass="49432">MKSLSKGRIWLLAMGQLGWAMLSGLISNWLVYFYQPDEAAQAAGQTIFIPQGRVLLSVFTIIGAITALGRIFDAVTDPWIASLSDRCKSASGRRIPFLKWSSLPLAVSTVMVFCAPVGHISAWNVTWLLIFILCYYLAITAYCTPFNALIPELGHNQQERLSISTAISLTFIVGTAFAYVAPVIWGMLEPQFGRILAMRITFAGLAVIAFICMQIPVFAIREKDYVHSQPAEGTAFSSLIKTFKNREFRLFVASDIFYWIGLTMFQTGLPFFVTSLLKLPENMSTIFFVAMTALSLVFYVPVNLLTKRLGKKKLVLLAFMIFACCFGYTALMGSALKIPAAAQGFILVAVAAFPMAIFGILPQAMVADISESDAKKTGENREGMFYAARTFAFKLGQSVSMLLFTALATIGTNGMGYRIVAAASSALALIGGCILIFYNEKKIDQVIAETE</sequence>
<dbReference type="SUPFAM" id="SSF103473">
    <property type="entry name" value="MFS general substrate transporter"/>
    <property type="match status" value="1"/>
</dbReference>
<dbReference type="Pfam" id="PF13347">
    <property type="entry name" value="MFS_2"/>
    <property type="match status" value="1"/>
</dbReference>
<dbReference type="PANTHER" id="PTHR11328">
    <property type="entry name" value="MAJOR FACILITATOR SUPERFAMILY DOMAIN-CONTAINING PROTEIN"/>
    <property type="match status" value="1"/>
</dbReference>
<organism evidence="2 3">
    <name type="scientific">Roseburia zhanii</name>
    <dbReference type="NCBI Taxonomy" id="2763064"/>
    <lineage>
        <taxon>Bacteria</taxon>
        <taxon>Bacillati</taxon>
        <taxon>Bacillota</taxon>
        <taxon>Clostridia</taxon>
        <taxon>Lachnospirales</taxon>
        <taxon>Lachnospiraceae</taxon>
        <taxon>Roseburia</taxon>
    </lineage>
</organism>
<dbReference type="GO" id="GO:0008643">
    <property type="term" value="P:carbohydrate transport"/>
    <property type="evidence" value="ECO:0007669"/>
    <property type="project" value="InterPro"/>
</dbReference>
<feature type="transmembrane region" description="Helical" evidence="1">
    <location>
        <begin position="97"/>
        <end position="119"/>
    </location>
</feature>
<feature type="transmembrane region" description="Helical" evidence="1">
    <location>
        <begin position="125"/>
        <end position="149"/>
    </location>
</feature>
<feature type="transmembrane region" description="Helical" evidence="1">
    <location>
        <begin position="9"/>
        <end position="34"/>
    </location>
</feature>
<evidence type="ECO:0000313" key="2">
    <source>
        <dbReference type="EMBL" id="MBC5712960.1"/>
    </source>
</evidence>
<dbReference type="EMBL" id="JACOPH010000001">
    <property type="protein sequence ID" value="MBC5712960.1"/>
    <property type="molecule type" value="Genomic_DNA"/>
</dbReference>